<dbReference type="EMBL" id="LTAO01000012">
    <property type="protein sequence ID" value="KYG32098.1"/>
    <property type="molecule type" value="Genomic_DNA"/>
</dbReference>
<keyword evidence="3" id="KW-1185">Reference proteome</keyword>
<dbReference type="AlphaFoldDB" id="A0A161Q6T8"/>
<dbReference type="PROSITE" id="PS51186">
    <property type="entry name" value="GNAT"/>
    <property type="match status" value="1"/>
</dbReference>
<organism evidence="2 3">
    <name type="scientific">Alkalihalobacillus trypoxylicola</name>
    <dbReference type="NCBI Taxonomy" id="519424"/>
    <lineage>
        <taxon>Bacteria</taxon>
        <taxon>Bacillati</taxon>
        <taxon>Bacillota</taxon>
        <taxon>Bacilli</taxon>
        <taxon>Bacillales</taxon>
        <taxon>Bacillaceae</taxon>
        <taxon>Alkalihalobacillus</taxon>
    </lineage>
</organism>
<dbReference type="Proteomes" id="UP000075806">
    <property type="component" value="Unassembled WGS sequence"/>
</dbReference>
<dbReference type="Pfam" id="PF13673">
    <property type="entry name" value="Acetyltransf_10"/>
    <property type="match status" value="1"/>
</dbReference>
<proteinExistence type="predicted"/>
<dbReference type="PANTHER" id="PTHR13355:SF11">
    <property type="entry name" value="GLUCOSAMINE 6-PHOSPHATE N-ACETYLTRANSFERASE"/>
    <property type="match status" value="1"/>
</dbReference>
<name>A0A161Q6T8_9BACI</name>
<dbReference type="InterPro" id="IPR016181">
    <property type="entry name" value="Acyl_CoA_acyltransferase"/>
</dbReference>
<keyword evidence="2" id="KW-0808">Transferase</keyword>
<sequence length="143" mass="16366">MKVLKVQSEQQLQDAFFIRKKVFVEEQKVSIEEEIDQFEDAATHFVAYSDENEVIGAARLREVDGYGKIERVCIDQSQRGTGAGKQLMLFVIDEIQSRGIKKAKLNAQTQAENFYKRLGFETISKETFLDAGIPHVTMTKEWS</sequence>
<reference evidence="2" key="1">
    <citation type="submission" date="2016-02" db="EMBL/GenBank/DDBJ databases">
        <title>Genome sequence of Bacillus trypoxylicola KCTC 13244(T).</title>
        <authorList>
            <person name="Jeong H."/>
            <person name="Park S.-H."/>
            <person name="Choi S.-K."/>
        </authorList>
    </citation>
    <scope>NUCLEOTIDE SEQUENCE [LARGE SCALE GENOMIC DNA]</scope>
    <source>
        <strain evidence="2">KCTC 13244</strain>
    </source>
</reference>
<dbReference type="GO" id="GO:0004343">
    <property type="term" value="F:glucosamine 6-phosphate N-acetyltransferase activity"/>
    <property type="evidence" value="ECO:0007669"/>
    <property type="project" value="TreeGrafter"/>
</dbReference>
<dbReference type="SUPFAM" id="SSF55729">
    <property type="entry name" value="Acyl-CoA N-acyltransferases (Nat)"/>
    <property type="match status" value="1"/>
</dbReference>
<comment type="caution">
    <text evidence="2">The sequence shown here is derived from an EMBL/GenBank/DDBJ whole genome shotgun (WGS) entry which is preliminary data.</text>
</comment>
<protein>
    <submittedName>
        <fullName evidence="2">Acetyltransferase</fullName>
    </submittedName>
</protein>
<dbReference type="InterPro" id="IPR000182">
    <property type="entry name" value="GNAT_dom"/>
</dbReference>
<dbReference type="CDD" id="cd04301">
    <property type="entry name" value="NAT_SF"/>
    <property type="match status" value="1"/>
</dbReference>
<dbReference type="InterPro" id="IPR039143">
    <property type="entry name" value="GNPNAT1-like"/>
</dbReference>
<gene>
    <name evidence="2" type="ORF">AZF04_04830</name>
</gene>
<evidence type="ECO:0000313" key="2">
    <source>
        <dbReference type="EMBL" id="KYG32098.1"/>
    </source>
</evidence>
<dbReference type="PANTHER" id="PTHR13355">
    <property type="entry name" value="GLUCOSAMINE 6-PHOSPHATE N-ACETYLTRANSFERASE"/>
    <property type="match status" value="1"/>
</dbReference>
<dbReference type="RefSeq" id="WP_045486957.1">
    <property type="nucleotide sequence ID" value="NZ_LTAO01000012.1"/>
</dbReference>
<feature type="domain" description="N-acetyltransferase" evidence="1">
    <location>
        <begin position="1"/>
        <end position="143"/>
    </location>
</feature>
<dbReference type="Gene3D" id="3.40.630.30">
    <property type="match status" value="1"/>
</dbReference>
<evidence type="ECO:0000313" key="3">
    <source>
        <dbReference type="Proteomes" id="UP000075806"/>
    </source>
</evidence>
<dbReference type="OrthoDB" id="9796171at2"/>
<dbReference type="STRING" id="519424.AZF04_04830"/>
<accession>A0A161Q6T8</accession>
<evidence type="ECO:0000259" key="1">
    <source>
        <dbReference type="PROSITE" id="PS51186"/>
    </source>
</evidence>